<accession>A0A9N9QQM9</accession>
<protein>
    <recommendedName>
        <fullName evidence="4">Kielin/chordin-like protein</fullName>
    </recommendedName>
</protein>
<keyword evidence="1" id="KW-0732">Signal</keyword>
<evidence type="ECO:0000313" key="3">
    <source>
        <dbReference type="Proteomes" id="UP001152799"/>
    </source>
</evidence>
<gene>
    <name evidence="2" type="ORF">CEUTPL_LOCUS10605</name>
</gene>
<evidence type="ECO:0008006" key="4">
    <source>
        <dbReference type="Google" id="ProtNLM"/>
    </source>
</evidence>
<sequence>MKSVSPAYFFLFLNISFNLFSFAVSEDAPVLVKPLDCKCSKPFCDIFSVSTPGPGACKCLVCVTPELGGKCYNSSFDGHPTCGNVFTCCNGICQRGPCNECHEPCGVPYCTPESIYVYGPKPCRCISCVEPEPGGKCYETFDGTPTCGEELTNLTCSNGICRPSNLAEICNCPPARCPPGGVIVAGPVPCNCQTCVIPEPGVKCLKPYNGTQTCGTNFACCKGICQEKSKPCEKPCSCPKLSCDVSSISIPGPGPCKCPICVTPASGDACYKSSLDDQPICGNVLTCCNGTCQTKPCTKKCKCPPIPCTEGILVPGQEPCKCPTCVIPEPGDKCFESRNGALTCGTNLLCCEGLCQEISKPCNGPCQCPKPFCDPEDSIFIPGPGPCKCPICVKPEPGDKCYYESFTSIITCGNRLTCCNGICQDGSCDRCDQCGHLYCTSKSIKVFGPRPCRCPYCIEPVRGGPCFESLEGNPTCGEDYPNPTNLTCCNGVCVDTFTNPCRESCYCHQVNCYGKAVIVSGPEPCKCPKCVLPEPGNNCLETLEVDFICGSDMVCCDGWCQKNGTC</sequence>
<evidence type="ECO:0000256" key="1">
    <source>
        <dbReference type="SAM" id="SignalP"/>
    </source>
</evidence>
<name>A0A9N9QQM9_9CUCU</name>
<dbReference type="AlphaFoldDB" id="A0A9N9QQM9"/>
<dbReference type="Proteomes" id="UP001152799">
    <property type="component" value="Chromosome 6"/>
</dbReference>
<reference evidence="2" key="1">
    <citation type="submission" date="2022-01" db="EMBL/GenBank/DDBJ databases">
        <authorList>
            <person name="King R."/>
        </authorList>
    </citation>
    <scope>NUCLEOTIDE SEQUENCE</scope>
</reference>
<evidence type="ECO:0000313" key="2">
    <source>
        <dbReference type="EMBL" id="CAG9770148.1"/>
    </source>
</evidence>
<organism evidence="2 3">
    <name type="scientific">Ceutorhynchus assimilis</name>
    <name type="common">cabbage seed weevil</name>
    <dbReference type="NCBI Taxonomy" id="467358"/>
    <lineage>
        <taxon>Eukaryota</taxon>
        <taxon>Metazoa</taxon>
        <taxon>Ecdysozoa</taxon>
        <taxon>Arthropoda</taxon>
        <taxon>Hexapoda</taxon>
        <taxon>Insecta</taxon>
        <taxon>Pterygota</taxon>
        <taxon>Neoptera</taxon>
        <taxon>Endopterygota</taxon>
        <taxon>Coleoptera</taxon>
        <taxon>Polyphaga</taxon>
        <taxon>Cucujiformia</taxon>
        <taxon>Curculionidae</taxon>
        <taxon>Ceutorhynchinae</taxon>
        <taxon>Ceutorhynchus</taxon>
    </lineage>
</organism>
<feature type="signal peptide" evidence="1">
    <location>
        <begin position="1"/>
        <end position="25"/>
    </location>
</feature>
<keyword evidence="3" id="KW-1185">Reference proteome</keyword>
<dbReference type="EMBL" id="OU892282">
    <property type="protein sequence ID" value="CAG9770148.1"/>
    <property type="molecule type" value="Genomic_DNA"/>
</dbReference>
<proteinExistence type="predicted"/>
<feature type="chain" id="PRO_5040287898" description="Kielin/chordin-like protein" evidence="1">
    <location>
        <begin position="26"/>
        <end position="566"/>
    </location>
</feature>